<dbReference type="Proteomes" id="UP000191408">
    <property type="component" value="Unassembled WGS sequence"/>
</dbReference>
<dbReference type="SUPFAM" id="SSF57850">
    <property type="entry name" value="RING/U-box"/>
    <property type="match status" value="1"/>
</dbReference>
<dbReference type="PROSITE" id="PS00518">
    <property type="entry name" value="ZF_RING_1"/>
    <property type="match status" value="1"/>
</dbReference>
<evidence type="ECO:0000256" key="4">
    <source>
        <dbReference type="PROSITE-ProRule" id="PRU00175"/>
    </source>
</evidence>
<dbReference type="PANTHER" id="PTHR14305">
    <property type="entry name" value="E3 UBIQUITIN-PROTEIN LIGASE CCNB1IP1"/>
    <property type="match status" value="1"/>
</dbReference>
<keyword evidence="5" id="KW-0175">Coiled coil</keyword>
<evidence type="ECO:0000313" key="10">
    <source>
        <dbReference type="EMBL" id="OQD66440.1"/>
    </source>
</evidence>
<dbReference type="GO" id="GO:0061630">
    <property type="term" value="F:ubiquitin protein ligase activity"/>
    <property type="evidence" value="ECO:0007669"/>
    <property type="project" value="InterPro"/>
</dbReference>
<dbReference type="GO" id="GO:0000795">
    <property type="term" value="C:synaptonemal complex"/>
    <property type="evidence" value="ECO:0007669"/>
    <property type="project" value="InterPro"/>
</dbReference>
<dbReference type="Pfam" id="PF14634">
    <property type="entry name" value="zf-RING_5"/>
    <property type="match status" value="1"/>
</dbReference>
<keyword evidence="1" id="KW-0479">Metal-binding</keyword>
<dbReference type="InterPro" id="IPR042448">
    <property type="entry name" value="CCNB1IP1"/>
</dbReference>
<evidence type="ECO:0000256" key="1">
    <source>
        <dbReference type="ARBA" id="ARBA00022723"/>
    </source>
</evidence>
<name>A0A1V6N7S4_PENPO</name>
<feature type="compositionally biased region" description="Polar residues" evidence="6">
    <location>
        <begin position="215"/>
        <end position="230"/>
    </location>
</feature>
<evidence type="ECO:0000259" key="7">
    <source>
        <dbReference type="PROSITE" id="PS50089"/>
    </source>
</evidence>
<dbReference type="GO" id="GO:0007131">
    <property type="term" value="P:reciprocal meiotic recombination"/>
    <property type="evidence" value="ECO:0007669"/>
    <property type="project" value="InterPro"/>
</dbReference>
<comment type="caution">
    <text evidence="8">The sequence shown here is derived from an EMBL/GenBank/DDBJ whole genome shotgun (WGS) entry which is preliminary data.</text>
</comment>
<dbReference type="PANTHER" id="PTHR14305:SF0">
    <property type="entry name" value="E3 UBIQUITIN-PROTEIN LIGASE CCNB1IP1"/>
    <property type="match status" value="1"/>
</dbReference>
<evidence type="ECO:0000313" key="9">
    <source>
        <dbReference type="EMBL" id="OQD62116.1"/>
    </source>
</evidence>
<dbReference type="EMBL" id="MDYM01000013">
    <property type="protein sequence ID" value="OQD62116.1"/>
    <property type="molecule type" value="Genomic_DNA"/>
</dbReference>
<dbReference type="InterPro" id="IPR001841">
    <property type="entry name" value="Znf_RING"/>
</dbReference>
<dbReference type="EMBL" id="MDYM01000023">
    <property type="protein sequence ID" value="OQD60506.1"/>
    <property type="molecule type" value="Genomic_DNA"/>
</dbReference>
<evidence type="ECO:0000313" key="11">
    <source>
        <dbReference type="Proteomes" id="UP000191408"/>
    </source>
</evidence>
<dbReference type="OrthoDB" id="441210at2759"/>
<sequence length="344" mass="38466">MDFSLRCNSLKCRAELKEKAVVTTCSHIFCHGCAESLGLSRPTTSNRLCPACQTVLFNPDDAVSTILNPTEDYKTSVLSGLDPNTIMECAGRALAFWAYQSTQEMSVTFPRYQVPNGAMGLSKANLSRFYQEYRAKTLTEKYTNLNTQMDKVIHNANTEILSLQNKLSDMQSSQEDLQKKNQELNDMYRDKNNKLAQMTNLYNLLKARAMRSRMQTAASDTVSQTLSSLNAPPPASITRYEAPALPPVPVTRNPKTPTFPVNQDGVEQLHRHQRSGTGSFKSARTRTPREAPMPPPARPNWDGRNSKGPDPAPQHRTRLPRISRTPTVSSEFPPSDAITQRFGR</sequence>
<feature type="domain" description="RING-type" evidence="7">
    <location>
        <begin position="12"/>
        <end position="53"/>
    </location>
</feature>
<proteinExistence type="predicted"/>
<accession>A0A1V6N7S4</accession>
<keyword evidence="3" id="KW-0862">Zinc</keyword>
<dbReference type="GO" id="GO:0008270">
    <property type="term" value="F:zinc ion binding"/>
    <property type="evidence" value="ECO:0007669"/>
    <property type="project" value="UniProtKB-KW"/>
</dbReference>
<dbReference type="PROSITE" id="PS50089">
    <property type="entry name" value="ZF_RING_2"/>
    <property type="match status" value="1"/>
</dbReference>
<dbReference type="InterPro" id="IPR017907">
    <property type="entry name" value="Znf_RING_CS"/>
</dbReference>
<organism evidence="8 11">
    <name type="scientific">Penicillium polonicum</name>
    <dbReference type="NCBI Taxonomy" id="60169"/>
    <lineage>
        <taxon>Eukaryota</taxon>
        <taxon>Fungi</taxon>
        <taxon>Dikarya</taxon>
        <taxon>Ascomycota</taxon>
        <taxon>Pezizomycotina</taxon>
        <taxon>Eurotiomycetes</taxon>
        <taxon>Eurotiomycetidae</taxon>
        <taxon>Eurotiales</taxon>
        <taxon>Aspergillaceae</taxon>
        <taxon>Penicillium</taxon>
    </lineage>
</organism>
<dbReference type="AlphaFoldDB" id="A0A1V6N7S4"/>
<evidence type="ECO:0000256" key="6">
    <source>
        <dbReference type="SAM" id="MobiDB-lite"/>
    </source>
</evidence>
<dbReference type="Gene3D" id="3.30.40.10">
    <property type="entry name" value="Zinc/RING finger domain, C3HC4 (zinc finger)"/>
    <property type="match status" value="1"/>
</dbReference>
<evidence type="ECO:0000256" key="3">
    <source>
        <dbReference type="ARBA" id="ARBA00022833"/>
    </source>
</evidence>
<keyword evidence="11" id="KW-1185">Reference proteome</keyword>
<dbReference type="InterPro" id="IPR013083">
    <property type="entry name" value="Znf_RING/FYVE/PHD"/>
</dbReference>
<protein>
    <recommendedName>
        <fullName evidence="7">RING-type domain-containing protein</fullName>
    </recommendedName>
</protein>
<keyword evidence="2 4" id="KW-0863">Zinc-finger</keyword>
<evidence type="ECO:0000256" key="2">
    <source>
        <dbReference type="ARBA" id="ARBA00022771"/>
    </source>
</evidence>
<feature type="region of interest" description="Disordered" evidence="6">
    <location>
        <begin position="215"/>
        <end position="344"/>
    </location>
</feature>
<evidence type="ECO:0000256" key="5">
    <source>
        <dbReference type="SAM" id="Coils"/>
    </source>
</evidence>
<reference evidence="8" key="1">
    <citation type="submission" date="2016-08" db="EMBL/GenBank/DDBJ databases">
        <title>Uncovering the secondary metabolism of Penicillium species provides insights into the evolution of 6-MSA pathways.</title>
        <authorList>
            <person name="Nielsen J.C."/>
            <person name="Nielsen J."/>
        </authorList>
    </citation>
    <scope>NUCLEOTIDE SEQUENCE [LARGE SCALE GENOMIC DNA]</scope>
    <source>
        <strain evidence="8">IBT 4502</strain>
    </source>
</reference>
<gene>
    <name evidence="10" type="ORF">PENPOL_c004G05670</name>
    <name evidence="9" type="ORF">PENPOL_c013G08141</name>
    <name evidence="8" type="ORF">PENPOL_c023G10642</name>
</gene>
<dbReference type="EMBL" id="MDYM01000004">
    <property type="protein sequence ID" value="OQD66440.1"/>
    <property type="molecule type" value="Genomic_DNA"/>
</dbReference>
<dbReference type="STRING" id="60169.A0A1V6N7S4"/>
<reference evidence="11" key="2">
    <citation type="journal article" date="2017" name="Nat. Microbiol.">
        <title>Global analysis of biosynthetic gene clusters reveals vast potential of secondary metabolite production in Penicillium species.</title>
        <authorList>
            <person name="Nielsen J.C."/>
            <person name="Grijseels S."/>
            <person name="Prigent S."/>
            <person name="Ji B."/>
            <person name="Dainat J."/>
            <person name="Nielsen K.F."/>
            <person name="Frisvad J.C."/>
            <person name="Workman M."/>
            <person name="Nielsen J."/>
        </authorList>
    </citation>
    <scope>NUCLEOTIDE SEQUENCE [LARGE SCALE GENOMIC DNA]</scope>
    <source>
        <strain evidence="11">IBT 4502</strain>
    </source>
</reference>
<evidence type="ECO:0000313" key="8">
    <source>
        <dbReference type="EMBL" id="OQD60506.1"/>
    </source>
</evidence>
<feature type="coiled-coil region" evidence="5">
    <location>
        <begin position="153"/>
        <end position="208"/>
    </location>
</feature>